<sequence>MLITPDELGLGDGVDQAWAQADIGTVTARASIFAPSLHTLTGEFEKAAKGVLIDVVVRRYKTRNLLPGVSQSKAMGDRSTSSDTKDLPRALFWPEQITELQAICAAAATGGGPPVVAAVGAFPEPGRYPDPAERLPRWPV</sequence>
<dbReference type="AlphaFoldDB" id="A0A4U6QMK1"/>
<protein>
    <submittedName>
        <fullName evidence="1">Uncharacterized protein</fullName>
    </submittedName>
</protein>
<organism evidence="1 2">
    <name type="scientific">Nakamurella flava</name>
    <dbReference type="NCBI Taxonomy" id="2576308"/>
    <lineage>
        <taxon>Bacteria</taxon>
        <taxon>Bacillati</taxon>
        <taxon>Actinomycetota</taxon>
        <taxon>Actinomycetes</taxon>
        <taxon>Nakamurellales</taxon>
        <taxon>Nakamurellaceae</taxon>
        <taxon>Nakamurella</taxon>
    </lineage>
</organism>
<evidence type="ECO:0000313" key="1">
    <source>
        <dbReference type="EMBL" id="TKV61864.1"/>
    </source>
</evidence>
<dbReference type="Proteomes" id="UP000306985">
    <property type="component" value="Unassembled WGS sequence"/>
</dbReference>
<comment type="caution">
    <text evidence="1">The sequence shown here is derived from an EMBL/GenBank/DDBJ whole genome shotgun (WGS) entry which is preliminary data.</text>
</comment>
<accession>A0A4U6QMK1</accession>
<dbReference type="OrthoDB" id="3730242at2"/>
<dbReference type="EMBL" id="SZZH01000001">
    <property type="protein sequence ID" value="TKV61864.1"/>
    <property type="molecule type" value="Genomic_DNA"/>
</dbReference>
<reference evidence="1 2" key="1">
    <citation type="submission" date="2019-05" db="EMBL/GenBank/DDBJ databases">
        <title>Nakamurella sp. N5BH11, whole genome shotgun sequence.</title>
        <authorList>
            <person name="Tuo L."/>
        </authorList>
    </citation>
    <scope>NUCLEOTIDE SEQUENCE [LARGE SCALE GENOMIC DNA]</scope>
    <source>
        <strain evidence="1 2">N5BH11</strain>
    </source>
</reference>
<gene>
    <name evidence="1" type="ORF">FDO65_10090</name>
</gene>
<dbReference type="RefSeq" id="WP_137449169.1">
    <property type="nucleotide sequence ID" value="NZ_SZZH01000001.1"/>
</dbReference>
<keyword evidence="2" id="KW-1185">Reference proteome</keyword>
<evidence type="ECO:0000313" key="2">
    <source>
        <dbReference type="Proteomes" id="UP000306985"/>
    </source>
</evidence>
<proteinExistence type="predicted"/>
<name>A0A4U6QMK1_9ACTN</name>